<evidence type="ECO:0000313" key="3">
    <source>
        <dbReference type="Proteomes" id="UP000447873"/>
    </source>
</evidence>
<dbReference type="AlphaFoldDB" id="A0A8H3V8K9"/>
<protein>
    <recommendedName>
        <fullName evidence="4">Glycosyltransferase family 8 protein</fullName>
    </recommendedName>
</protein>
<sequence>MNRTRVITLIGVAFVSLILLTSHLHSYNYNVNSSSRSSLLLYDQSPIPHTAPPVPRAYATFLSTRITDPNEDDAYFTAARVLAYQLLRHESTKTNLDIPFVVLVAPHVTAEKQKILAEEGATVIPVELLEPNAETNWIHPGEERFIDQFTKLRLWTLTQYERILYLDADMLLMKSLDDIWDEPVANQISQTLPSDIGSSHDDPLPENYTMVGVSDTGAAIHPFPPLATQMLNGGFFLLRPSLRLYQYYVKLLNTPDSFDSGLMEQSLLNLAHSNKSRMPWVPFPPGKWNVNWPSWRDVEGGAATLHDKFWSPKNVNWIDRRLVEMWWRRQGEMEGYWAQKKLAANGA</sequence>
<dbReference type="InterPro" id="IPR029044">
    <property type="entry name" value="Nucleotide-diphossugar_trans"/>
</dbReference>
<reference evidence="2 3" key="1">
    <citation type="submission" date="2018-12" db="EMBL/GenBank/DDBJ databases">
        <title>Venturia inaequalis Genome Resource.</title>
        <authorList>
            <person name="Lichtner F.J."/>
        </authorList>
    </citation>
    <scope>NUCLEOTIDE SEQUENCE [LARGE SCALE GENOMIC DNA]</scope>
    <source>
        <strain evidence="2 3">120213</strain>
        <strain evidence="1">Bline_iso_100314</strain>
    </source>
</reference>
<dbReference type="PANTHER" id="PTHR11183">
    <property type="entry name" value="GLYCOGENIN SUBFAMILY MEMBER"/>
    <property type="match status" value="1"/>
</dbReference>
<dbReference type="GO" id="GO:0016757">
    <property type="term" value="F:glycosyltransferase activity"/>
    <property type="evidence" value="ECO:0007669"/>
    <property type="project" value="InterPro"/>
</dbReference>
<gene>
    <name evidence="1" type="ORF">BLS_003129</name>
    <name evidence="2" type="ORF">EG328_009258</name>
</gene>
<dbReference type="SUPFAM" id="SSF53448">
    <property type="entry name" value="Nucleotide-diphospho-sugar transferases"/>
    <property type="match status" value="1"/>
</dbReference>
<evidence type="ECO:0000313" key="2">
    <source>
        <dbReference type="EMBL" id="KAE9984001.1"/>
    </source>
</evidence>
<comment type="caution">
    <text evidence="2">The sequence shown here is derived from an EMBL/GenBank/DDBJ whole genome shotgun (WGS) entry which is preliminary data.</text>
</comment>
<dbReference type="Proteomes" id="UP000447873">
    <property type="component" value="Unassembled WGS sequence"/>
</dbReference>
<dbReference type="OrthoDB" id="2014201at2759"/>
<accession>A0A8H3V8K9</accession>
<dbReference type="Pfam" id="PF01501">
    <property type="entry name" value="Glyco_transf_8"/>
    <property type="match status" value="1"/>
</dbReference>
<evidence type="ECO:0008006" key="4">
    <source>
        <dbReference type="Google" id="ProtNLM"/>
    </source>
</evidence>
<name>A0A8H3V8K9_VENIN</name>
<dbReference type="EMBL" id="WNWQ01000206">
    <property type="protein sequence ID" value="KAE9974429.1"/>
    <property type="molecule type" value="Genomic_DNA"/>
</dbReference>
<proteinExistence type="predicted"/>
<dbReference type="InterPro" id="IPR002495">
    <property type="entry name" value="Glyco_trans_8"/>
</dbReference>
<evidence type="ECO:0000313" key="1">
    <source>
        <dbReference type="EMBL" id="KAE9974429.1"/>
    </source>
</evidence>
<dbReference type="EMBL" id="WNWS01000055">
    <property type="protein sequence ID" value="KAE9984001.1"/>
    <property type="molecule type" value="Genomic_DNA"/>
</dbReference>
<dbReference type="Gene3D" id="3.90.550.10">
    <property type="entry name" value="Spore Coat Polysaccharide Biosynthesis Protein SpsA, Chain A"/>
    <property type="match status" value="1"/>
</dbReference>
<dbReference type="InterPro" id="IPR050587">
    <property type="entry name" value="GNT1/Glycosyltrans_8"/>
</dbReference>
<organism evidence="2 3">
    <name type="scientific">Venturia inaequalis</name>
    <name type="common">Apple scab fungus</name>
    <dbReference type="NCBI Taxonomy" id="5025"/>
    <lineage>
        <taxon>Eukaryota</taxon>
        <taxon>Fungi</taxon>
        <taxon>Dikarya</taxon>
        <taxon>Ascomycota</taxon>
        <taxon>Pezizomycotina</taxon>
        <taxon>Dothideomycetes</taxon>
        <taxon>Pleosporomycetidae</taxon>
        <taxon>Venturiales</taxon>
        <taxon>Venturiaceae</taxon>
        <taxon>Venturia</taxon>
    </lineage>
</organism>
<dbReference type="Proteomes" id="UP000433883">
    <property type="component" value="Unassembled WGS sequence"/>
</dbReference>